<dbReference type="GO" id="GO:0003723">
    <property type="term" value="F:RNA binding"/>
    <property type="evidence" value="ECO:0007669"/>
    <property type="project" value="UniProtKB-KW"/>
</dbReference>
<dbReference type="GO" id="GO:0005829">
    <property type="term" value="C:cytosol"/>
    <property type="evidence" value="ECO:0007669"/>
    <property type="project" value="TreeGrafter"/>
</dbReference>
<keyword evidence="4" id="KW-0805">Transcription regulation</keyword>
<dbReference type="Gene3D" id="1.10.940.10">
    <property type="entry name" value="NusB-like"/>
    <property type="match status" value="1"/>
</dbReference>
<gene>
    <name evidence="7" type="ORF">S06H3_30495</name>
</gene>
<dbReference type="InterPro" id="IPR006027">
    <property type="entry name" value="NusB_RsmB_TIM44"/>
</dbReference>
<proteinExistence type="inferred from homology"/>
<dbReference type="EMBL" id="BARV01017962">
    <property type="protein sequence ID" value="GAI29310.1"/>
    <property type="molecule type" value="Genomic_DNA"/>
</dbReference>
<evidence type="ECO:0000256" key="5">
    <source>
        <dbReference type="ARBA" id="ARBA00023163"/>
    </source>
</evidence>
<name>X1NR70_9ZZZZ</name>
<evidence type="ECO:0000256" key="3">
    <source>
        <dbReference type="ARBA" id="ARBA00022884"/>
    </source>
</evidence>
<dbReference type="PANTHER" id="PTHR11078">
    <property type="entry name" value="N UTILIZATION SUBSTANCE PROTEIN B-RELATED"/>
    <property type="match status" value="1"/>
</dbReference>
<dbReference type="SUPFAM" id="SSF48013">
    <property type="entry name" value="NusB-like"/>
    <property type="match status" value="1"/>
</dbReference>
<keyword evidence="3" id="KW-0694">RNA-binding</keyword>
<reference evidence="7" key="1">
    <citation type="journal article" date="2014" name="Front. Microbiol.">
        <title>High frequency of phylogenetically diverse reductive dehalogenase-homologous genes in deep subseafloor sedimentary metagenomes.</title>
        <authorList>
            <person name="Kawai M."/>
            <person name="Futagami T."/>
            <person name="Toyoda A."/>
            <person name="Takaki Y."/>
            <person name="Nishi S."/>
            <person name="Hori S."/>
            <person name="Arai W."/>
            <person name="Tsubouchi T."/>
            <person name="Morono Y."/>
            <person name="Uchiyama I."/>
            <person name="Ito T."/>
            <person name="Fujiyama A."/>
            <person name="Inagaki F."/>
            <person name="Takami H."/>
        </authorList>
    </citation>
    <scope>NUCLEOTIDE SEQUENCE</scope>
    <source>
        <strain evidence="7">Expedition CK06-06</strain>
    </source>
</reference>
<organism evidence="7">
    <name type="scientific">marine sediment metagenome</name>
    <dbReference type="NCBI Taxonomy" id="412755"/>
    <lineage>
        <taxon>unclassified sequences</taxon>
        <taxon>metagenomes</taxon>
        <taxon>ecological metagenomes</taxon>
    </lineage>
</organism>
<dbReference type="GO" id="GO:0031564">
    <property type="term" value="P:transcription antitermination"/>
    <property type="evidence" value="ECO:0007669"/>
    <property type="project" value="UniProtKB-KW"/>
</dbReference>
<protein>
    <recommendedName>
        <fullName evidence="6">NusB/RsmB/TIM44 domain-containing protein</fullName>
    </recommendedName>
</protein>
<dbReference type="InterPro" id="IPR035926">
    <property type="entry name" value="NusB-like_sf"/>
</dbReference>
<dbReference type="NCBIfam" id="TIGR01951">
    <property type="entry name" value="nusB"/>
    <property type="match status" value="1"/>
</dbReference>
<feature type="domain" description="NusB/RsmB/TIM44" evidence="6">
    <location>
        <begin position="10"/>
        <end position="105"/>
    </location>
</feature>
<keyword evidence="5" id="KW-0804">Transcription</keyword>
<evidence type="ECO:0000259" key="6">
    <source>
        <dbReference type="Pfam" id="PF01029"/>
    </source>
</evidence>
<dbReference type="GO" id="GO:0006353">
    <property type="term" value="P:DNA-templated transcription termination"/>
    <property type="evidence" value="ECO:0007669"/>
    <property type="project" value="InterPro"/>
</dbReference>
<evidence type="ECO:0000256" key="2">
    <source>
        <dbReference type="ARBA" id="ARBA00022814"/>
    </source>
</evidence>
<dbReference type="InterPro" id="IPR011605">
    <property type="entry name" value="NusB_fam"/>
</dbReference>
<evidence type="ECO:0000256" key="1">
    <source>
        <dbReference type="ARBA" id="ARBA00005952"/>
    </source>
</evidence>
<evidence type="ECO:0000256" key="4">
    <source>
        <dbReference type="ARBA" id="ARBA00023015"/>
    </source>
</evidence>
<evidence type="ECO:0000313" key="7">
    <source>
        <dbReference type="EMBL" id="GAI29310.1"/>
    </source>
</evidence>
<dbReference type="Pfam" id="PF01029">
    <property type="entry name" value="NusB"/>
    <property type="match status" value="1"/>
</dbReference>
<accession>X1NR70</accession>
<keyword evidence="2" id="KW-0889">Transcription antitermination</keyword>
<comment type="similarity">
    <text evidence="1">Belongs to the NusB family.</text>
</comment>
<dbReference type="PANTHER" id="PTHR11078:SF3">
    <property type="entry name" value="ANTITERMINATION NUSB DOMAIN-CONTAINING PROTEIN"/>
    <property type="match status" value="1"/>
</dbReference>
<comment type="caution">
    <text evidence="7">The sequence shown here is derived from an EMBL/GenBank/DDBJ whole genome shotgun (WGS) entry which is preliminary data.</text>
</comment>
<sequence length="123" mass="13407">HNAEETLARLPIEEALPQEVYSFAASLTRGVIHDKSKLDDLIKQFAPVFPVEQMSIVDRNILRIAIYEILDITPPKVAINEAVELAKAFGSDSSPRLVNGVLGSVVAKYGRGRIYSTEQDGGG</sequence>
<feature type="non-terminal residue" evidence="7">
    <location>
        <position position="1"/>
    </location>
</feature>
<dbReference type="AlphaFoldDB" id="X1NR70"/>